<dbReference type="PANTHER" id="PTHR23513">
    <property type="entry name" value="INTEGRAL MEMBRANE EFFLUX PROTEIN-RELATED"/>
    <property type="match status" value="1"/>
</dbReference>
<evidence type="ECO:0000256" key="2">
    <source>
        <dbReference type="ARBA" id="ARBA00022475"/>
    </source>
</evidence>
<keyword evidence="4 6" id="KW-1133">Transmembrane helix</keyword>
<evidence type="ECO:0000259" key="7">
    <source>
        <dbReference type="PROSITE" id="PS50850"/>
    </source>
</evidence>
<dbReference type="AlphaFoldDB" id="A0A0K1JPA8"/>
<dbReference type="CDD" id="cd06173">
    <property type="entry name" value="MFS_MefA_like"/>
    <property type="match status" value="1"/>
</dbReference>
<dbReference type="EMBL" id="CP011112">
    <property type="protein sequence ID" value="AKU18546.1"/>
    <property type="molecule type" value="Genomic_DNA"/>
</dbReference>
<evidence type="ECO:0000313" key="9">
    <source>
        <dbReference type="Proteomes" id="UP000066480"/>
    </source>
</evidence>
<evidence type="ECO:0000256" key="6">
    <source>
        <dbReference type="SAM" id="Phobius"/>
    </source>
</evidence>
<dbReference type="GO" id="GO:0005886">
    <property type="term" value="C:plasma membrane"/>
    <property type="evidence" value="ECO:0007669"/>
    <property type="project" value="UniProtKB-SubCell"/>
</dbReference>
<gene>
    <name evidence="8" type="ORF">VV02_01725</name>
</gene>
<feature type="transmembrane region" description="Helical" evidence="6">
    <location>
        <begin position="225"/>
        <end position="246"/>
    </location>
</feature>
<feature type="transmembrane region" description="Helical" evidence="6">
    <location>
        <begin position="379"/>
        <end position="400"/>
    </location>
</feature>
<dbReference type="STRING" id="571913.VV02_01725"/>
<feature type="transmembrane region" description="Helical" evidence="6">
    <location>
        <begin position="102"/>
        <end position="121"/>
    </location>
</feature>
<accession>A0A0K1JPA8</accession>
<name>A0A0K1JPA8_9MICO</name>
<proteinExistence type="predicted"/>
<dbReference type="InterPro" id="IPR020846">
    <property type="entry name" value="MFS_dom"/>
</dbReference>
<evidence type="ECO:0000256" key="4">
    <source>
        <dbReference type="ARBA" id="ARBA00022989"/>
    </source>
</evidence>
<dbReference type="Pfam" id="PF07690">
    <property type="entry name" value="MFS_1"/>
    <property type="match status" value="1"/>
</dbReference>
<feature type="transmembrane region" description="Helical" evidence="6">
    <location>
        <begin position="258"/>
        <end position="277"/>
    </location>
</feature>
<dbReference type="GO" id="GO:0022857">
    <property type="term" value="F:transmembrane transporter activity"/>
    <property type="evidence" value="ECO:0007669"/>
    <property type="project" value="InterPro"/>
</dbReference>
<feature type="transmembrane region" description="Helical" evidence="6">
    <location>
        <begin position="21"/>
        <end position="44"/>
    </location>
</feature>
<keyword evidence="3 6" id="KW-0812">Transmembrane</keyword>
<dbReference type="PATRIC" id="fig|571913.6.peg.354"/>
<evidence type="ECO:0000256" key="3">
    <source>
        <dbReference type="ARBA" id="ARBA00022692"/>
    </source>
</evidence>
<dbReference type="Proteomes" id="UP000066480">
    <property type="component" value="Chromosome"/>
</dbReference>
<comment type="subcellular location">
    <subcellularLocation>
        <location evidence="1">Cell membrane</location>
        <topology evidence="1">Multi-pass membrane protein</topology>
    </subcellularLocation>
</comment>
<protein>
    <recommendedName>
        <fullName evidence="7">Major facilitator superfamily (MFS) profile domain-containing protein</fullName>
    </recommendedName>
</protein>
<evidence type="ECO:0000256" key="1">
    <source>
        <dbReference type="ARBA" id="ARBA00004651"/>
    </source>
</evidence>
<dbReference type="KEGG" id="lmoi:VV02_01725"/>
<dbReference type="InterPro" id="IPR036259">
    <property type="entry name" value="MFS_trans_sf"/>
</dbReference>
<reference evidence="8 9" key="1">
    <citation type="submission" date="2015-03" db="EMBL/GenBank/DDBJ databases">
        <title>Luteipulveratus halotolerans sp. nov., a novel actinobacterium (Dermacoccaceae) from Sarawak, Malaysia.</title>
        <authorList>
            <person name="Juboi H."/>
            <person name="Basik A."/>
            <person name="Shamsul S.S."/>
            <person name="Arnold P."/>
            <person name="Schmitt E.K."/>
            <person name="Sanglier J.-J."/>
            <person name="Yeo T."/>
        </authorList>
    </citation>
    <scope>NUCLEOTIDE SEQUENCE [LARGE SCALE GENOMIC DNA]</scope>
    <source>
        <strain evidence="8 9">MN07-A0370</strain>
    </source>
</reference>
<evidence type="ECO:0000256" key="5">
    <source>
        <dbReference type="ARBA" id="ARBA00023136"/>
    </source>
</evidence>
<keyword evidence="9" id="KW-1185">Reference proteome</keyword>
<feature type="transmembrane region" description="Helical" evidence="6">
    <location>
        <begin position="50"/>
        <end position="70"/>
    </location>
</feature>
<sequence>MTPLPLAETRDRRRYLTASGVALWGAQMGQVAVPLIAVSALNAGASGVSLLKLALTVPFVVLGLPVGAWLDRVRRRPVMIGADLVRAAALITIPIADRLDRLTMVHLFAVVVVQGVATVFFDLGTQSFVKDLAPGAHLARTNARLATITQTALIGGPPLAGWAAGLLSASTVLVVMALGYLWSAAWLATVTTAEQPRDDVPRRHLAREIREGVAFVVRQPVLRTVVIAGSMVNVGSAGVMTLVPVLALKQLGWSESELGAFLGAGGVGGLAGALCAVRLADRLGAGRAVLLVGIAVAPLALTIPLVGAPVPGPVAALGWAVVLFKIGFDSVLMMTFRQQATPSGLLGRVNGTMRVLFTGAVALGAAAAGVLASTVGIRWGLGVSAAFLACVWVPIALSPVRRMKAPRRCRLALGPGRPTA</sequence>
<feature type="domain" description="Major facilitator superfamily (MFS) profile" evidence="7">
    <location>
        <begin position="222"/>
        <end position="420"/>
    </location>
</feature>
<dbReference type="PROSITE" id="PS50850">
    <property type="entry name" value="MFS"/>
    <property type="match status" value="1"/>
</dbReference>
<dbReference type="PANTHER" id="PTHR23513:SF6">
    <property type="entry name" value="MAJOR FACILITATOR SUPERFAMILY ASSOCIATED DOMAIN-CONTAINING PROTEIN"/>
    <property type="match status" value="1"/>
</dbReference>
<feature type="transmembrane region" description="Helical" evidence="6">
    <location>
        <begin position="355"/>
        <end position="373"/>
    </location>
</feature>
<keyword evidence="2" id="KW-1003">Cell membrane</keyword>
<feature type="transmembrane region" description="Helical" evidence="6">
    <location>
        <begin position="289"/>
        <end position="308"/>
    </location>
</feature>
<feature type="transmembrane region" description="Helical" evidence="6">
    <location>
        <begin position="159"/>
        <end position="182"/>
    </location>
</feature>
<organism evidence="8 9">
    <name type="scientific">Luteipulveratus mongoliensis</name>
    <dbReference type="NCBI Taxonomy" id="571913"/>
    <lineage>
        <taxon>Bacteria</taxon>
        <taxon>Bacillati</taxon>
        <taxon>Actinomycetota</taxon>
        <taxon>Actinomycetes</taxon>
        <taxon>Micrococcales</taxon>
        <taxon>Dermacoccaceae</taxon>
        <taxon>Luteipulveratus</taxon>
    </lineage>
</organism>
<dbReference type="InterPro" id="IPR011701">
    <property type="entry name" value="MFS"/>
</dbReference>
<evidence type="ECO:0000313" key="8">
    <source>
        <dbReference type="EMBL" id="AKU18546.1"/>
    </source>
</evidence>
<feature type="transmembrane region" description="Helical" evidence="6">
    <location>
        <begin position="314"/>
        <end position="334"/>
    </location>
</feature>
<dbReference type="SUPFAM" id="SSF103473">
    <property type="entry name" value="MFS general substrate transporter"/>
    <property type="match status" value="1"/>
</dbReference>
<dbReference type="Gene3D" id="1.20.1250.20">
    <property type="entry name" value="MFS general substrate transporter like domains"/>
    <property type="match status" value="1"/>
</dbReference>
<keyword evidence="5 6" id="KW-0472">Membrane</keyword>